<proteinExistence type="predicted"/>
<dbReference type="Proteomes" id="UP000805193">
    <property type="component" value="Unassembled WGS sequence"/>
</dbReference>
<sequence>MLDKEPRLSRDANVLQFWAERRERNPKLYALAQAALGVPATQVRGLLRAEGTVWILLLFGTTSVHANNVVRETKLGKVRGNLVRVDSTDVEEYIGIPFAEPPVHGPLRAEGTIWIFSPAWGYMRTVEEYREIPFAEPPIGDLRFKEPVPKTSWAQFSKIHQLFLKHNAAVPSSASVERLFSVAGDVFSRKRGNITDENFYRQLLLKGNDY</sequence>
<keyword evidence="2" id="KW-1185">Reference proteome</keyword>
<accession>A0AC60Q974</accession>
<reference evidence="1 2" key="1">
    <citation type="journal article" date="2020" name="Cell">
        <title>Large-Scale Comparative Analyses of Tick Genomes Elucidate Their Genetic Diversity and Vector Capacities.</title>
        <authorList>
            <consortium name="Tick Genome and Microbiome Consortium (TIGMIC)"/>
            <person name="Jia N."/>
            <person name="Wang J."/>
            <person name="Shi W."/>
            <person name="Du L."/>
            <person name="Sun Y."/>
            <person name="Zhan W."/>
            <person name="Jiang J.F."/>
            <person name="Wang Q."/>
            <person name="Zhang B."/>
            <person name="Ji P."/>
            <person name="Bell-Sakyi L."/>
            <person name="Cui X.M."/>
            <person name="Yuan T.T."/>
            <person name="Jiang B.G."/>
            <person name="Yang W.F."/>
            <person name="Lam T.T."/>
            <person name="Chang Q.C."/>
            <person name="Ding S.J."/>
            <person name="Wang X.J."/>
            <person name="Zhu J.G."/>
            <person name="Ruan X.D."/>
            <person name="Zhao L."/>
            <person name="Wei J.T."/>
            <person name="Ye R.Z."/>
            <person name="Que T.C."/>
            <person name="Du C.H."/>
            <person name="Zhou Y.H."/>
            <person name="Cheng J.X."/>
            <person name="Dai P.F."/>
            <person name="Guo W.B."/>
            <person name="Han X.H."/>
            <person name="Huang E.J."/>
            <person name="Li L.F."/>
            <person name="Wei W."/>
            <person name="Gao Y.C."/>
            <person name="Liu J.Z."/>
            <person name="Shao H.Z."/>
            <person name="Wang X."/>
            <person name="Wang C.C."/>
            <person name="Yang T.C."/>
            <person name="Huo Q.B."/>
            <person name="Li W."/>
            <person name="Chen H.Y."/>
            <person name="Chen S.E."/>
            <person name="Zhou L.G."/>
            <person name="Ni X.B."/>
            <person name="Tian J.H."/>
            <person name="Sheng Y."/>
            <person name="Liu T."/>
            <person name="Pan Y.S."/>
            <person name="Xia L.Y."/>
            <person name="Li J."/>
            <person name="Zhao F."/>
            <person name="Cao W.C."/>
        </authorList>
    </citation>
    <scope>NUCLEOTIDE SEQUENCE [LARGE SCALE GENOMIC DNA]</scope>
    <source>
        <strain evidence="1">Iper-2018</strain>
    </source>
</reference>
<organism evidence="1 2">
    <name type="scientific">Ixodes persulcatus</name>
    <name type="common">Taiga tick</name>
    <dbReference type="NCBI Taxonomy" id="34615"/>
    <lineage>
        <taxon>Eukaryota</taxon>
        <taxon>Metazoa</taxon>
        <taxon>Ecdysozoa</taxon>
        <taxon>Arthropoda</taxon>
        <taxon>Chelicerata</taxon>
        <taxon>Arachnida</taxon>
        <taxon>Acari</taxon>
        <taxon>Parasitiformes</taxon>
        <taxon>Ixodida</taxon>
        <taxon>Ixodoidea</taxon>
        <taxon>Ixodidae</taxon>
        <taxon>Ixodinae</taxon>
        <taxon>Ixodes</taxon>
    </lineage>
</organism>
<evidence type="ECO:0000313" key="2">
    <source>
        <dbReference type="Proteomes" id="UP000805193"/>
    </source>
</evidence>
<gene>
    <name evidence="1" type="ORF">HPB47_023051</name>
</gene>
<evidence type="ECO:0000313" key="1">
    <source>
        <dbReference type="EMBL" id="KAG0430054.1"/>
    </source>
</evidence>
<comment type="caution">
    <text evidence="1">The sequence shown here is derived from an EMBL/GenBank/DDBJ whole genome shotgun (WGS) entry which is preliminary data.</text>
</comment>
<protein>
    <submittedName>
        <fullName evidence="1">Uncharacterized protein</fullName>
    </submittedName>
</protein>
<dbReference type="EMBL" id="JABSTQ010009359">
    <property type="protein sequence ID" value="KAG0430054.1"/>
    <property type="molecule type" value="Genomic_DNA"/>
</dbReference>
<name>A0AC60Q974_IXOPE</name>